<dbReference type="eggNOG" id="ENOG50332HS">
    <property type="taxonomic scope" value="Bacteria"/>
</dbReference>
<dbReference type="OrthoDB" id="3483256at2"/>
<dbReference type="STRING" id="638302.HMPREF0908_0270"/>
<sequence>MCDNDFDKYIAAEADGSQAYYRRELAKLDAKNKQELKCLVEKMNNAGCPASFSWAFSEVTEGIPQFARYLILKELHRSITDVEEGLSCAEDFTEDIESLYQTAAGAVGEDHIKRLLTAYAKGIVGTLISLIDDGNLDRDRDGISWSLIQTDAEGTPTGQIIEGLHEDFAEFDKM</sequence>
<dbReference type="HOGENOM" id="CLU_126478_0_0_9"/>
<reference evidence="1 2" key="1">
    <citation type="submission" date="2009-04" db="EMBL/GenBank/DDBJ databases">
        <authorList>
            <person name="Qin X."/>
            <person name="Bachman B."/>
            <person name="Battles P."/>
            <person name="Bell A."/>
            <person name="Bess C."/>
            <person name="Bickham C."/>
            <person name="Chaboub L."/>
            <person name="Chen D."/>
            <person name="Coyle M."/>
            <person name="Deiros D.R."/>
            <person name="Dinh H."/>
            <person name="Forbes L."/>
            <person name="Fowler G."/>
            <person name="Francisco L."/>
            <person name="Fu Q."/>
            <person name="Gubbala S."/>
            <person name="Hale W."/>
            <person name="Han Y."/>
            <person name="Hemphill L."/>
            <person name="Highlander S.K."/>
            <person name="Hirani K."/>
            <person name="Hogues M."/>
            <person name="Jackson L."/>
            <person name="Jakkamsetti A."/>
            <person name="Javaid M."/>
            <person name="Jiang H."/>
            <person name="Korchina V."/>
            <person name="Kovar C."/>
            <person name="Lara F."/>
            <person name="Lee S."/>
            <person name="Mata R."/>
            <person name="Mathew T."/>
            <person name="Moen C."/>
            <person name="Morales K."/>
            <person name="Munidasa M."/>
            <person name="Nazareth L."/>
            <person name="Ngo R."/>
            <person name="Nguyen L."/>
            <person name="Okwuonu G."/>
            <person name="Ongeri F."/>
            <person name="Patil S."/>
            <person name="Petrosino J."/>
            <person name="Pham C."/>
            <person name="Pham P."/>
            <person name="Pu L.-L."/>
            <person name="Puazo M."/>
            <person name="Raj R."/>
            <person name="Reid J."/>
            <person name="Rouhana J."/>
            <person name="Saada N."/>
            <person name="Shang Y."/>
            <person name="Simmons D."/>
            <person name="Thornton R."/>
            <person name="Warren J."/>
            <person name="Weissenberger G."/>
            <person name="Zhang J."/>
            <person name="Zhang L."/>
            <person name="Zhou C."/>
            <person name="Zhu D."/>
            <person name="Muzny D."/>
            <person name="Worley K."/>
            <person name="Gibbs R."/>
        </authorList>
    </citation>
    <scope>NUCLEOTIDE SEQUENCE [LARGE SCALE GENOMIC DNA]</scope>
    <source>
        <strain evidence="1 2">ATCC 43531</strain>
    </source>
</reference>
<keyword evidence="2" id="KW-1185">Reference proteome</keyword>
<dbReference type="Proteomes" id="UP000005309">
    <property type="component" value="Unassembled WGS sequence"/>
</dbReference>
<gene>
    <name evidence="1" type="ORF">HMPREF0908_0270</name>
</gene>
<protein>
    <submittedName>
        <fullName evidence="1">Uncharacterized protein</fullName>
    </submittedName>
</protein>
<dbReference type="AlphaFoldDB" id="C4V176"/>
<evidence type="ECO:0000313" key="1">
    <source>
        <dbReference type="EMBL" id="EEQ49412.1"/>
    </source>
</evidence>
<dbReference type="EMBL" id="ACLA01000004">
    <property type="protein sequence ID" value="EEQ49412.1"/>
    <property type="molecule type" value="Genomic_DNA"/>
</dbReference>
<evidence type="ECO:0000313" key="2">
    <source>
        <dbReference type="Proteomes" id="UP000005309"/>
    </source>
</evidence>
<comment type="caution">
    <text evidence="1">The sequence shown here is derived from an EMBL/GenBank/DDBJ whole genome shotgun (WGS) entry which is preliminary data.</text>
</comment>
<proteinExistence type="predicted"/>
<organism evidence="1 2">
    <name type="scientific">Selenomonas flueggei ATCC 43531</name>
    <dbReference type="NCBI Taxonomy" id="638302"/>
    <lineage>
        <taxon>Bacteria</taxon>
        <taxon>Bacillati</taxon>
        <taxon>Bacillota</taxon>
        <taxon>Negativicutes</taxon>
        <taxon>Selenomonadales</taxon>
        <taxon>Selenomonadaceae</taxon>
        <taxon>Selenomonas</taxon>
    </lineage>
</organism>
<accession>C4V176</accession>
<name>C4V176_9FIRM</name>